<comment type="caution">
    <text evidence="3">The sequence shown here is derived from an EMBL/GenBank/DDBJ whole genome shotgun (WGS) entry which is preliminary data.</text>
</comment>
<dbReference type="InterPro" id="IPR029071">
    <property type="entry name" value="Ubiquitin-like_domsf"/>
</dbReference>
<dbReference type="Pfam" id="PF00789">
    <property type="entry name" value="UBX"/>
    <property type="match status" value="1"/>
</dbReference>
<dbReference type="SMART" id="SM00166">
    <property type="entry name" value="UBX"/>
    <property type="match status" value="1"/>
</dbReference>
<feature type="compositionally biased region" description="Basic and acidic residues" evidence="1">
    <location>
        <begin position="234"/>
        <end position="277"/>
    </location>
</feature>
<organism evidence="3 4">
    <name type="scientific">Bionectria ochroleuca</name>
    <name type="common">Gliocladium roseum</name>
    <dbReference type="NCBI Taxonomy" id="29856"/>
    <lineage>
        <taxon>Eukaryota</taxon>
        <taxon>Fungi</taxon>
        <taxon>Dikarya</taxon>
        <taxon>Ascomycota</taxon>
        <taxon>Pezizomycotina</taxon>
        <taxon>Sordariomycetes</taxon>
        <taxon>Hypocreomycetidae</taxon>
        <taxon>Hypocreales</taxon>
        <taxon>Bionectriaceae</taxon>
        <taxon>Clonostachys</taxon>
    </lineage>
</organism>
<reference evidence="3 4" key="1">
    <citation type="submission" date="2019-06" db="EMBL/GenBank/DDBJ databases">
        <authorList>
            <person name="Broberg M."/>
        </authorList>
    </citation>
    <scope>NUCLEOTIDE SEQUENCE [LARGE SCALE GENOMIC DNA]</scope>
</reference>
<dbReference type="CDD" id="cd01767">
    <property type="entry name" value="UBX"/>
    <property type="match status" value="1"/>
</dbReference>
<feature type="compositionally biased region" description="Basic and acidic residues" evidence="1">
    <location>
        <begin position="176"/>
        <end position="204"/>
    </location>
</feature>
<evidence type="ECO:0000313" key="4">
    <source>
        <dbReference type="Proteomes" id="UP000766486"/>
    </source>
</evidence>
<dbReference type="PANTHER" id="PTHR46424">
    <property type="entry name" value="UBX DOMAIN-CONTAINING PROTEIN 4"/>
    <property type="match status" value="1"/>
</dbReference>
<feature type="compositionally biased region" description="Low complexity" evidence="1">
    <location>
        <begin position="140"/>
        <end position="174"/>
    </location>
</feature>
<dbReference type="Pfam" id="PF23187">
    <property type="entry name" value="UBX7_N"/>
    <property type="match status" value="1"/>
</dbReference>
<accession>A0ABY6U1V3</accession>
<evidence type="ECO:0000259" key="2">
    <source>
        <dbReference type="PROSITE" id="PS50033"/>
    </source>
</evidence>
<feature type="domain" description="UBX" evidence="2">
    <location>
        <begin position="282"/>
        <end position="363"/>
    </location>
</feature>
<evidence type="ECO:0000313" key="3">
    <source>
        <dbReference type="EMBL" id="VUC24715.1"/>
    </source>
</evidence>
<sequence>MFYQGSLQEGISTAVDQQKLVLCFVTDETDESQNWETDFLADQSVSISARHSCEEPVRNALVLIQVGAQVVDLLRNQAVALRLKAGSEEAGYLAQIFPLPKTPTVVIIKNGELKEYITPGVTKEDFIRRVQGAFNAAPPATSQPSTHQTASSTTATREAPEPSSASPSQAAQQSDNVRRVLAERAKAKAQQDEAERKLKEEKASANEAAQQKSETSDAARVRSQAELVKKKRRHDDEERQRILKRIEDDKAERRQHAAEREKRRLSIQKSEEAESKLPVKKSPSNKTSLQVRLFDGSTIRSRFDTSSALKEVRKWVDETRNDGNLPYSFKQVLTPLPNRNIDSTEESKDLGELGLSPSSTLLLIPVTNFASAYKDESGSIVSNNIFSRFLRLILGFFTWLFSLFGLGGDGRRDSRVGEGVGESEATTTGAQSRVRGFQNPNDRRRDQPLYNGNSLNYESRPDEDDK</sequence>
<feature type="region of interest" description="Disordered" evidence="1">
    <location>
        <begin position="413"/>
        <end position="466"/>
    </location>
</feature>
<keyword evidence="4" id="KW-1185">Reference proteome</keyword>
<dbReference type="Gene3D" id="3.10.20.90">
    <property type="entry name" value="Phosphatidylinositol 3-kinase Catalytic Subunit, Chain A, domain 1"/>
    <property type="match status" value="1"/>
</dbReference>
<name>A0ABY6U1V3_BIOOC</name>
<proteinExistence type="predicted"/>
<dbReference type="PANTHER" id="PTHR46424:SF1">
    <property type="entry name" value="UBX DOMAIN-CONTAINING PROTEIN 4"/>
    <property type="match status" value="1"/>
</dbReference>
<dbReference type="InterPro" id="IPR001012">
    <property type="entry name" value="UBX_dom"/>
</dbReference>
<dbReference type="Proteomes" id="UP000766486">
    <property type="component" value="Unassembled WGS sequence"/>
</dbReference>
<feature type="region of interest" description="Disordered" evidence="1">
    <location>
        <begin position="135"/>
        <end position="284"/>
    </location>
</feature>
<gene>
    <name evidence="3" type="ORF">CLO192961_LOCUS149347</name>
</gene>
<evidence type="ECO:0000256" key="1">
    <source>
        <dbReference type="SAM" id="MobiDB-lite"/>
    </source>
</evidence>
<protein>
    <recommendedName>
        <fullName evidence="2">UBX domain-containing protein</fullName>
    </recommendedName>
</protein>
<dbReference type="PROSITE" id="PS50033">
    <property type="entry name" value="UBX"/>
    <property type="match status" value="1"/>
</dbReference>
<dbReference type="EMBL" id="CABFNS010000723">
    <property type="protein sequence ID" value="VUC24715.1"/>
    <property type="molecule type" value="Genomic_DNA"/>
</dbReference>
<dbReference type="SUPFAM" id="SSF54236">
    <property type="entry name" value="Ubiquitin-like"/>
    <property type="match status" value="1"/>
</dbReference>